<proteinExistence type="predicted"/>
<name>A0A8J3IPE5_9CHLR</name>
<dbReference type="AlphaFoldDB" id="A0A8J3IPE5"/>
<sequence length="69" mass="7885">MAFTMYLLPLLSAHVLFFSLPLEISQAYPQPSSRYGLCGQVFLPVAHPQRFFFATDAGRFFLTTFFSDE</sequence>
<protein>
    <submittedName>
        <fullName evidence="1">Uncharacterized protein</fullName>
    </submittedName>
</protein>
<gene>
    <name evidence="1" type="ORF">KSF_060980</name>
</gene>
<dbReference type="EMBL" id="BNJK01000001">
    <property type="protein sequence ID" value="GHO96050.1"/>
    <property type="molecule type" value="Genomic_DNA"/>
</dbReference>
<dbReference type="Proteomes" id="UP000597444">
    <property type="component" value="Unassembled WGS sequence"/>
</dbReference>
<accession>A0A8J3IPE5</accession>
<keyword evidence="2" id="KW-1185">Reference proteome</keyword>
<reference evidence="1" key="1">
    <citation type="submission" date="2020-10" db="EMBL/GenBank/DDBJ databases">
        <title>Taxonomic study of unclassified bacteria belonging to the class Ktedonobacteria.</title>
        <authorList>
            <person name="Yabe S."/>
            <person name="Wang C.M."/>
            <person name="Zheng Y."/>
            <person name="Sakai Y."/>
            <person name="Cavaletti L."/>
            <person name="Monciardini P."/>
            <person name="Donadio S."/>
        </authorList>
    </citation>
    <scope>NUCLEOTIDE SEQUENCE</scope>
    <source>
        <strain evidence="1">ID150040</strain>
    </source>
</reference>
<evidence type="ECO:0000313" key="1">
    <source>
        <dbReference type="EMBL" id="GHO96050.1"/>
    </source>
</evidence>
<evidence type="ECO:0000313" key="2">
    <source>
        <dbReference type="Proteomes" id="UP000597444"/>
    </source>
</evidence>
<organism evidence="1 2">
    <name type="scientific">Reticulibacter mediterranei</name>
    <dbReference type="NCBI Taxonomy" id="2778369"/>
    <lineage>
        <taxon>Bacteria</taxon>
        <taxon>Bacillati</taxon>
        <taxon>Chloroflexota</taxon>
        <taxon>Ktedonobacteria</taxon>
        <taxon>Ktedonobacterales</taxon>
        <taxon>Reticulibacteraceae</taxon>
        <taxon>Reticulibacter</taxon>
    </lineage>
</organism>
<comment type="caution">
    <text evidence="1">The sequence shown here is derived from an EMBL/GenBank/DDBJ whole genome shotgun (WGS) entry which is preliminary data.</text>
</comment>